<comment type="similarity">
    <text evidence="6">Belongs to the velvet family. VelB subfamily.</text>
</comment>
<dbReference type="GO" id="GO:0005634">
    <property type="term" value="C:nucleus"/>
    <property type="evidence" value="ECO:0007669"/>
    <property type="project" value="UniProtKB-SubCell"/>
</dbReference>
<dbReference type="Proteomes" id="UP000007796">
    <property type="component" value="Unassembled WGS sequence"/>
</dbReference>
<dbReference type="AlphaFoldDB" id="F0XKR3"/>
<evidence type="ECO:0000256" key="1">
    <source>
        <dbReference type="ARBA" id="ARBA00004123"/>
    </source>
</evidence>
<dbReference type="EMBL" id="GL629788">
    <property type="protein sequence ID" value="EFX01743.1"/>
    <property type="molecule type" value="Genomic_DNA"/>
</dbReference>
<name>F0XKR3_GROCL</name>
<evidence type="ECO:0000259" key="8">
    <source>
        <dbReference type="PROSITE" id="PS51821"/>
    </source>
</evidence>
<feature type="region of interest" description="Disordered" evidence="7">
    <location>
        <begin position="1"/>
        <end position="56"/>
    </location>
</feature>
<keyword evidence="3" id="KW-0805">Transcription regulation</keyword>
<keyword evidence="5" id="KW-0539">Nucleus</keyword>
<sequence length="394" mass="42910">MSLPPPHGYADQYAHHAPPPQQQQQQQQQQQDQPSHSSATASHDSAKSSPEQDAATRKALEPIIGSEGSRSYRLDVVQQPKRARMCGFGDKDRRPITPPPCVRIVVTDLATGKEVDCNDIEHTMFVLNVDLWSEDALKEVNLVRHTTTTPSISSTTPASYEQVENASSYSAILPSNPRDQGYGSGMYGHPGANAYGSQPHYSQVSAYMQHNGYGQPSQYYHGAEYGGMQISSQPQGYGPPRIFGGPGDMMTQRLIQGNQPQGMFTRNLIGSLAASAFRLQDPNDKIGIWFVLQDLSVRTEGNFRLRFSFVNVGAPPTDPNGTSSGQMSIVNTGKAPVLASCFSDVFTVYSAKKFPGVCESTVLSKTFATQGIKIPIRKEGAGKNGRGEEDDDYE</sequence>
<dbReference type="InParanoid" id="F0XKR3"/>
<protein>
    <recommendedName>
        <fullName evidence="8">Velvet domain-containing protein</fullName>
    </recommendedName>
</protein>
<dbReference type="InterPro" id="IPR038491">
    <property type="entry name" value="Velvet_dom_sf"/>
</dbReference>
<feature type="compositionally biased region" description="Low complexity" evidence="7">
    <location>
        <begin position="22"/>
        <end position="49"/>
    </location>
</feature>
<evidence type="ECO:0000313" key="10">
    <source>
        <dbReference type="Proteomes" id="UP000007796"/>
    </source>
</evidence>
<dbReference type="InterPro" id="IPR037525">
    <property type="entry name" value="Velvet_dom"/>
</dbReference>
<dbReference type="PANTHER" id="PTHR33572">
    <property type="entry name" value="SPORE DEVELOPMENT REGULATOR VOSA"/>
    <property type="match status" value="1"/>
</dbReference>
<dbReference type="InterPro" id="IPR021740">
    <property type="entry name" value="Velvet"/>
</dbReference>
<dbReference type="PANTHER" id="PTHR33572:SF3">
    <property type="entry name" value="VELVET COMPLEX SUBUNIT B"/>
    <property type="match status" value="1"/>
</dbReference>
<evidence type="ECO:0000256" key="3">
    <source>
        <dbReference type="ARBA" id="ARBA00023015"/>
    </source>
</evidence>
<dbReference type="GeneID" id="25981839"/>
<reference evidence="9 10" key="1">
    <citation type="journal article" date="2011" name="Proc. Natl. Acad. Sci. U.S.A.">
        <title>Genome and transcriptome analyses of the mountain pine beetle-fungal symbiont Grosmannia clavigera, a lodgepole pine pathogen.</title>
        <authorList>
            <person name="DiGuistini S."/>
            <person name="Wang Y."/>
            <person name="Liao N.Y."/>
            <person name="Taylor G."/>
            <person name="Tanguay P."/>
            <person name="Feau N."/>
            <person name="Henrissat B."/>
            <person name="Chan S.K."/>
            <person name="Hesse-Orce U."/>
            <person name="Alamouti S.M."/>
            <person name="Tsui C.K.M."/>
            <person name="Docking R.T."/>
            <person name="Levasseur A."/>
            <person name="Haridas S."/>
            <person name="Robertson G."/>
            <person name="Birol I."/>
            <person name="Holt R.A."/>
            <person name="Marra M.A."/>
            <person name="Hamelin R.C."/>
            <person name="Hirst M."/>
            <person name="Jones S.J.M."/>
            <person name="Bohlmann J."/>
            <person name="Breuil C."/>
        </authorList>
    </citation>
    <scope>NUCLEOTIDE SEQUENCE [LARGE SCALE GENOMIC DNA]</scope>
    <source>
        <strain evidence="10">kw1407 / UAMH 11150</strain>
    </source>
</reference>
<proteinExistence type="inferred from homology"/>
<dbReference type="Pfam" id="PF11754">
    <property type="entry name" value="Velvet"/>
    <property type="match status" value="1"/>
</dbReference>
<evidence type="ECO:0000256" key="5">
    <source>
        <dbReference type="ARBA" id="ARBA00023242"/>
    </source>
</evidence>
<dbReference type="RefSeq" id="XP_014171225.1">
    <property type="nucleotide sequence ID" value="XM_014315750.1"/>
</dbReference>
<dbReference type="Gene3D" id="2.60.40.3960">
    <property type="entry name" value="Velvet domain"/>
    <property type="match status" value="2"/>
</dbReference>
<dbReference type="eggNOG" id="ENOG502S1B4">
    <property type="taxonomic scope" value="Eukaryota"/>
</dbReference>
<evidence type="ECO:0000313" key="9">
    <source>
        <dbReference type="EMBL" id="EFX01743.1"/>
    </source>
</evidence>
<organism evidence="10">
    <name type="scientific">Grosmannia clavigera (strain kw1407 / UAMH 11150)</name>
    <name type="common">Blue stain fungus</name>
    <name type="synonym">Graphiocladiella clavigera</name>
    <dbReference type="NCBI Taxonomy" id="655863"/>
    <lineage>
        <taxon>Eukaryota</taxon>
        <taxon>Fungi</taxon>
        <taxon>Dikarya</taxon>
        <taxon>Ascomycota</taxon>
        <taxon>Pezizomycotina</taxon>
        <taxon>Sordariomycetes</taxon>
        <taxon>Sordariomycetidae</taxon>
        <taxon>Ophiostomatales</taxon>
        <taxon>Ophiostomataceae</taxon>
        <taxon>Leptographium</taxon>
    </lineage>
</organism>
<evidence type="ECO:0000256" key="7">
    <source>
        <dbReference type="SAM" id="MobiDB-lite"/>
    </source>
</evidence>
<keyword evidence="4" id="KW-0804">Transcription</keyword>
<dbReference type="OrthoDB" id="1746739at2759"/>
<evidence type="ECO:0000256" key="4">
    <source>
        <dbReference type="ARBA" id="ARBA00023163"/>
    </source>
</evidence>
<keyword evidence="10" id="KW-1185">Reference proteome</keyword>
<gene>
    <name evidence="9" type="ORF">CMQ_8209</name>
</gene>
<accession>F0XKR3</accession>
<comment type="subcellular location">
    <subcellularLocation>
        <location evidence="1">Nucleus</location>
    </subcellularLocation>
</comment>
<evidence type="ECO:0000256" key="6">
    <source>
        <dbReference type="ARBA" id="ARBA00038045"/>
    </source>
</evidence>
<keyword evidence="2" id="KW-0749">Sporulation</keyword>
<dbReference type="GO" id="GO:0030435">
    <property type="term" value="P:sporulation resulting in formation of a cellular spore"/>
    <property type="evidence" value="ECO:0007669"/>
    <property type="project" value="UniProtKB-KW"/>
</dbReference>
<dbReference type="HOGENOM" id="CLU_022491_0_0_1"/>
<dbReference type="PROSITE" id="PS51821">
    <property type="entry name" value="VELVET"/>
    <property type="match status" value="1"/>
</dbReference>
<dbReference type="STRING" id="655863.F0XKR3"/>
<evidence type="ECO:0000256" key="2">
    <source>
        <dbReference type="ARBA" id="ARBA00022969"/>
    </source>
</evidence>
<feature type="domain" description="Velvet" evidence="8">
    <location>
        <begin position="66"/>
        <end position="377"/>
    </location>
</feature>